<dbReference type="RefSeq" id="WP_183793896.1">
    <property type="nucleotide sequence ID" value="NZ_JACIDU010000015.1"/>
</dbReference>
<dbReference type="AlphaFoldDB" id="A0A7W6K471"/>
<sequence>MTQSARRLTIFTLTMAIFALLFAELVARNGIDNRRVHLGTDITCLHKASPSCTYAL</sequence>
<reference evidence="1 2" key="1">
    <citation type="submission" date="2020-08" db="EMBL/GenBank/DDBJ databases">
        <title>Genomic Encyclopedia of Type Strains, Phase IV (KMG-IV): sequencing the most valuable type-strain genomes for metagenomic binning, comparative biology and taxonomic classification.</title>
        <authorList>
            <person name="Goeker M."/>
        </authorList>
    </citation>
    <scope>NUCLEOTIDE SEQUENCE [LARGE SCALE GENOMIC DNA]</scope>
    <source>
        <strain evidence="1 2">DSM 26385</strain>
    </source>
</reference>
<keyword evidence="2" id="KW-1185">Reference proteome</keyword>
<comment type="caution">
    <text evidence="1">The sequence shown here is derived from an EMBL/GenBank/DDBJ whole genome shotgun (WGS) entry which is preliminary data.</text>
</comment>
<proteinExistence type="predicted"/>
<accession>A0A7W6K471</accession>
<protein>
    <submittedName>
        <fullName evidence="1">Uncharacterized protein</fullName>
    </submittedName>
</protein>
<evidence type="ECO:0000313" key="2">
    <source>
        <dbReference type="Proteomes" id="UP000584824"/>
    </source>
</evidence>
<evidence type="ECO:0000313" key="1">
    <source>
        <dbReference type="EMBL" id="MBB4104817.1"/>
    </source>
</evidence>
<organism evidence="1 2">
    <name type="scientific">Allorhizobium borbori</name>
    <dbReference type="NCBI Taxonomy" id="485907"/>
    <lineage>
        <taxon>Bacteria</taxon>
        <taxon>Pseudomonadati</taxon>
        <taxon>Pseudomonadota</taxon>
        <taxon>Alphaproteobacteria</taxon>
        <taxon>Hyphomicrobiales</taxon>
        <taxon>Rhizobiaceae</taxon>
        <taxon>Rhizobium/Agrobacterium group</taxon>
        <taxon>Allorhizobium</taxon>
    </lineage>
</organism>
<dbReference type="EMBL" id="JACIDU010000015">
    <property type="protein sequence ID" value="MBB4104817.1"/>
    <property type="molecule type" value="Genomic_DNA"/>
</dbReference>
<dbReference type="Proteomes" id="UP000584824">
    <property type="component" value="Unassembled WGS sequence"/>
</dbReference>
<name>A0A7W6K471_9HYPH</name>
<gene>
    <name evidence="1" type="ORF">GGQ66_003399</name>
</gene>